<organism evidence="2 3">
    <name type="scientific">Natronoarchaeum mannanilyticum</name>
    <dbReference type="NCBI Taxonomy" id="926360"/>
    <lineage>
        <taxon>Archaea</taxon>
        <taxon>Methanobacteriati</taxon>
        <taxon>Methanobacteriota</taxon>
        <taxon>Stenosarchaea group</taxon>
        <taxon>Halobacteria</taxon>
        <taxon>Halobacteriales</taxon>
        <taxon>Natronoarchaeaceae</taxon>
    </lineage>
</organism>
<dbReference type="InterPro" id="IPR058293">
    <property type="entry name" value="DUF7987"/>
</dbReference>
<dbReference type="AlphaFoldDB" id="A0AAV3TCX2"/>
<reference evidence="2 3" key="1">
    <citation type="journal article" date="2019" name="Int. J. Syst. Evol. Microbiol.">
        <title>The Global Catalogue of Microorganisms (GCM) 10K type strain sequencing project: providing services to taxonomists for standard genome sequencing and annotation.</title>
        <authorList>
            <consortium name="The Broad Institute Genomics Platform"/>
            <consortium name="The Broad Institute Genome Sequencing Center for Infectious Disease"/>
            <person name="Wu L."/>
            <person name="Ma J."/>
        </authorList>
    </citation>
    <scope>NUCLEOTIDE SEQUENCE [LARGE SCALE GENOMIC DNA]</scope>
    <source>
        <strain evidence="2 3">JCM 16328</strain>
    </source>
</reference>
<feature type="transmembrane region" description="Helical" evidence="1">
    <location>
        <begin position="45"/>
        <end position="65"/>
    </location>
</feature>
<gene>
    <name evidence="2" type="ORF">GCM10009020_28640</name>
</gene>
<dbReference type="RefSeq" id="WP_343774739.1">
    <property type="nucleotide sequence ID" value="NZ_BAAADV010000007.1"/>
</dbReference>
<dbReference type="Proteomes" id="UP001500420">
    <property type="component" value="Unassembled WGS sequence"/>
</dbReference>
<sequence>MSDAEAGSNDDRLIGSRAGNAALGIAYLLIGVGLAYSLAVNSIDLFGAVLVGIIGLVALSLAILVRREGLFAPENKLIGIFVLLAMALLFGLSELTELPSEIVFGVVFAVGVVVPHLLLEYTEYGTAK</sequence>
<accession>A0AAV3TCX2</accession>
<keyword evidence="1" id="KW-1133">Transmembrane helix</keyword>
<feature type="transmembrane region" description="Helical" evidence="1">
    <location>
        <begin position="77"/>
        <end position="96"/>
    </location>
</feature>
<evidence type="ECO:0000313" key="2">
    <source>
        <dbReference type="EMBL" id="GAA0678585.1"/>
    </source>
</evidence>
<keyword evidence="1" id="KW-0472">Membrane</keyword>
<keyword evidence="1" id="KW-0812">Transmembrane</keyword>
<dbReference type="EMBL" id="BAAADV010000007">
    <property type="protein sequence ID" value="GAA0678585.1"/>
    <property type="molecule type" value="Genomic_DNA"/>
</dbReference>
<keyword evidence="3" id="KW-1185">Reference proteome</keyword>
<comment type="caution">
    <text evidence="2">The sequence shown here is derived from an EMBL/GenBank/DDBJ whole genome shotgun (WGS) entry which is preliminary data.</text>
</comment>
<protein>
    <submittedName>
        <fullName evidence="2">Uncharacterized protein</fullName>
    </submittedName>
</protein>
<dbReference type="Pfam" id="PF25949">
    <property type="entry name" value="DUF7987"/>
    <property type="match status" value="1"/>
</dbReference>
<feature type="transmembrane region" description="Helical" evidence="1">
    <location>
        <begin position="21"/>
        <end position="39"/>
    </location>
</feature>
<name>A0AAV3TCX2_9EURY</name>
<proteinExistence type="predicted"/>
<feature type="transmembrane region" description="Helical" evidence="1">
    <location>
        <begin position="102"/>
        <end position="119"/>
    </location>
</feature>
<evidence type="ECO:0000313" key="3">
    <source>
        <dbReference type="Proteomes" id="UP001500420"/>
    </source>
</evidence>
<evidence type="ECO:0000256" key="1">
    <source>
        <dbReference type="SAM" id="Phobius"/>
    </source>
</evidence>